<dbReference type="OMA" id="KYENEFH"/>
<dbReference type="Pfam" id="PF23436">
    <property type="entry name" value="RabGap-TBC_2"/>
    <property type="match status" value="1"/>
</dbReference>
<dbReference type="SUPFAM" id="SSF47923">
    <property type="entry name" value="Ypt/Rab-GAP domain of gyp1p"/>
    <property type="match status" value="1"/>
</dbReference>
<evidence type="ECO:0000259" key="3">
    <source>
        <dbReference type="Pfam" id="PF23436"/>
    </source>
</evidence>
<dbReference type="InterPro" id="IPR035969">
    <property type="entry name" value="Rab-GAP_TBC_sf"/>
</dbReference>
<feature type="region of interest" description="Disordered" evidence="2">
    <location>
        <begin position="1"/>
        <end position="53"/>
    </location>
</feature>
<dbReference type="AlphaFoldDB" id="G3AQX0"/>
<dbReference type="InParanoid" id="G3AQX0"/>
<dbReference type="HOGENOM" id="CLU_547452_0_0_1"/>
<accession>G3AQX0</accession>
<protein>
    <recommendedName>
        <fullName evidence="3">Rab-GAP TBC domain-containing protein</fullName>
    </recommendedName>
</protein>
<keyword evidence="5" id="KW-1185">Reference proteome</keyword>
<dbReference type="EMBL" id="GL996503">
    <property type="protein sequence ID" value="EGW31199.1"/>
    <property type="molecule type" value="Genomic_DNA"/>
</dbReference>
<dbReference type="InterPro" id="IPR000195">
    <property type="entry name" value="Rab-GAP-TBC_dom"/>
</dbReference>
<dbReference type="eggNOG" id="KOG1102">
    <property type="taxonomic scope" value="Eukaryota"/>
</dbReference>
<feature type="coiled-coil region" evidence="1">
    <location>
        <begin position="398"/>
        <end position="504"/>
    </location>
</feature>
<evidence type="ECO:0000256" key="2">
    <source>
        <dbReference type="SAM" id="MobiDB-lite"/>
    </source>
</evidence>
<keyword evidence="1" id="KW-0175">Coiled coil</keyword>
<reference evidence="4 5" key="1">
    <citation type="journal article" date="2011" name="Proc. Natl. Acad. Sci. U.S.A.">
        <title>Comparative genomics of xylose-fermenting fungi for enhanced biofuel production.</title>
        <authorList>
            <person name="Wohlbach D.J."/>
            <person name="Kuo A."/>
            <person name="Sato T.K."/>
            <person name="Potts K.M."/>
            <person name="Salamov A.A."/>
            <person name="LaButti K.M."/>
            <person name="Sun H."/>
            <person name="Clum A."/>
            <person name="Pangilinan J.L."/>
            <person name="Lindquist E.A."/>
            <person name="Lucas S."/>
            <person name="Lapidus A."/>
            <person name="Jin M."/>
            <person name="Gunawan C."/>
            <person name="Balan V."/>
            <person name="Dale B.E."/>
            <person name="Jeffries T.W."/>
            <person name="Zinkel R."/>
            <person name="Barry K.W."/>
            <person name="Grigoriev I.V."/>
            <person name="Gasch A.P."/>
        </authorList>
    </citation>
    <scope>NUCLEOTIDE SEQUENCE [LARGE SCALE GENOMIC DNA]</scope>
    <source>
        <strain evidence="5">NRRL Y-27907 / 11-Y1</strain>
    </source>
</reference>
<evidence type="ECO:0000313" key="4">
    <source>
        <dbReference type="EMBL" id="EGW31199.1"/>
    </source>
</evidence>
<dbReference type="RefSeq" id="XP_007375977.1">
    <property type="nucleotide sequence ID" value="XM_007375915.1"/>
</dbReference>
<dbReference type="KEGG" id="spaa:SPAPADRAFT_61780"/>
<dbReference type="OrthoDB" id="4085843at2759"/>
<evidence type="ECO:0000313" key="5">
    <source>
        <dbReference type="Proteomes" id="UP000000709"/>
    </source>
</evidence>
<gene>
    <name evidence="4" type="ORF">SPAPADRAFT_61780</name>
</gene>
<organism evidence="5">
    <name type="scientific">Spathaspora passalidarum (strain NRRL Y-27907 / 11-Y1)</name>
    <dbReference type="NCBI Taxonomy" id="619300"/>
    <lineage>
        <taxon>Eukaryota</taxon>
        <taxon>Fungi</taxon>
        <taxon>Dikarya</taxon>
        <taxon>Ascomycota</taxon>
        <taxon>Saccharomycotina</taxon>
        <taxon>Pichiomycetes</taxon>
        <taxon>Debaryomycetaceae</taxon>
        <taxon>Spathaspora</taxon>
    </lineage>
</organism>
<name>G3AQX0_SPAPN</name>
<sequence>MSDQPLPQEQVAQDTQDSLTSVPIDDTASEQPNNVSSSDLPPPLPPRKDSPHIIQPLSFTLSDGISKISAVRQVEIYSSPQFHETSDLFVNNTLGNDTIRAKIDVLKGESDNEDIQYWVGIVEDYSNQFLKGNEGIDQVEQKVISGIPNEVRYLVYLKTLQVRYKLSSKETFSSLLNKARHANGSYEYIDKSTQDSNAKDLLIILDYLVNEVGSKAEHTRVNLTKFVINSSAVINQIQEFSPEERLYVLLKLNKLYQNLIKEEFFYKVNRTLEDELTDVFKHITLQGINLNSTYKEIIGNFFNKYFEDFSINLKILDFVIFEGFDFILRLIVWAVSCNKEKILQIDGDELLEFINSKELFSGPVNFQDILNIQPEIIKYENEFHLIHANSFNSNRNELTNLREVNDDLMIKVNELKQKIDTLQTTHQEIMNQSKEYKEQLSTAQQVNEKLTQEKQELNQKYEELTMKENLQNTIKANKEFYQRNNELQQQVDEVREKIEEMKVKLSKVSPVPVEGQ</sequence>
<dbReference type="GeneID" id="18874044"/>
<dbReference type="Gene3D" id="1.10.472.80">
    <property type="entry name" value="Ypt/Rab-GAP domain of gyp1p, domain 3"/>
    <property type="match status" value="1"/>
</dbReference>
<evidence type="ECO:0000256" key="1">
    <source>
        <dbReference type="SAM" id="Coils"/>
    </source>
</evidence>
<dbReference type="Proteomes" id="UP000000709">
    <property type="component" value="Unassembled WGS sequence"/>
</dbReference>
<feature type="compositionally biased region" description="Polar residues" evidence="2">
    <location>
        <begin position="1"/>
        <end position="21"/>
    </location>
</feature>
<proteinExistence type="predicted"/>
<feature type="domain" description="Rab-GAP TBC" evidence="3">
    <location>
        <begin position="262"/>
        <end position="357"/>
    </location>
</feature>